<name>A0A508WQT9_9HYPH</name>
<proteinExistence type="predicted"/>
<accession>A0A508WQT9</accession>
<evidence type="ECO:0000313" key="2">
    <source>
        <dbReference type="EMBL" id="VTZ59885.1"/>
    </source>
</evidence>
<reference evidence="2" key="1">
    <citation type="submission" date="2019-06" db="EMBL/GenBank/DDBJ databases">
        <authorList>
            <person name="Le Quere A."/>
            <person name="Colella S."/>
        </authorList>
    </citation>
    <scope>NUCLEOTIDE SEQUENCE</scope>
    <source>
        <strain evidence="2">EmedicaeMD41</strain>
    </source>
</reference>
<feature type="compositionally biased region" description="Basic residues" evidence="1">
    <location>
        <begin position="1"/>
        <end position="14"/>
    </location>
</feature>
<feature type="compositionally biased region" description="Polar residues" evidence="1">
    <location>
        <begin position="72"/>
        <end position="81"/>
    </location>
</feature>
<evidence type="ECO:0000256" key="1">
    <source>
        <dbReference type="SAM" id="MobiDB-lite"/>
    </source>
</evidence>
<feature type="region of interest" description="Disordered" evidence="1">
    <location>
        <begin position="1"/>
        <end position="111"/>
    </location>
</feature>
<feature type="compositionally biased region" description="Basic and acidic residues" evidence="1">
    <location>
        <begin position="15"/>
        <end position="26"/>
    </location>
</feature>
<protein>
    <submittedName>
        <fullName evidence="2">Uncharacterized protein</fullName>
    </submittedName>
</protein>
<dbReference type="Proteomes" id="UP000507954">
    <property type="component" value="Unassembled WGS sequence"/>
</dbReference>
<dbReference type="EMBL" id="CABFNB010000033">
    <property type="protein sequence ID" value="VTZ59885.1"/>
    <property type="molecule type" value="Genomic_DNA"/>
</dbReference>
<dbReference type="AlphaFoldDB" id="A0A508WQT9"/>
<sequence>MLSRNSKRLWHRANARSDRAGEKSEGGSDEPGSGDRSAFGRQERGSSEWLRAKRQFLTSQSHPVAAVWRSNPLRSQPQRASPLSCRRNRRMQINPKKQHLPDLRVLSPSTV</sequence>
<organism evidence="2">
    <name type="scientific">Sinorhizobium medicae</name>
    <dbReference type="NCBI Taxonomy" id="110321"/>
    <lineage>
        <taxon>Bacteria</taxon>
        <taxon>Pseudomonadati</taxon>
        <taxon>Pseudomonadota</taxon>
        <taxon>Alphaproteobacteria</taxon>
        <taxon>Hyphomicrobiales</taxon>
        <taxon>Rhizobiaceae</taxon>
        <taxon>Sinorhizobium/Ensifer group</taxon>
        <taxon>Sinorhizobium</taxon>
    </lineage>
</organism>
<gene>
    <name evidence="2" type="ORF">EMEDMD4_1280072</name>
</gene>